<dbReference type="CDD" id="cd16273">
    <property type="entry name" value="SNM1A-1C-like_MBL-fold"/>
    <property type="match status" value="1"/>
</dbReference>
<evidence type="ECO:0000256" key="6">
    <source>
        <dbReference type="SAM" id="MobiDB-lite"/>
    </source>
</evidence>
<evidence type="ECO:0000259" key="7">
    <source>
        <dbReference type="Pfam" id="PF07522"/>
    </source>
</evidence>
<dbReference type="AlphaFoldDB" id="A0A0N7LB53"/>
<organism evidence="8 9">
    <name type="scientific">Ceraceosorus bombacis</name>
    <dbReference type="NCBI Taxonomy" id="401625"/>
    <lineage>
        <taxon>Eukaryota</taxon>
        <taxon>Fungi</taxon>
        <taxon>Dikarya</taxon>
        <taxon>Basidiomycota</taxon>
        <taxon>Ustilaginomycotina</taxon>
        <taxon>Exobasidiomycetes</taxon>
        <taxon>Ceraceosorales</taxon>
        <taxon>Ceraceosoraceae</taxon>
        <taxon>Ceraceosorus</taxon>
    </lineage>
</organism>
<keyword evidence="8" id="KW-0378">Hydrolase</keyword>
<evidence type="ECO:0000256" key="5">
    <source>
        <dbReference type="ARBA" id="ARBA00023242"/>
    </source>
</evidence>
<dbReference type="SUPFAM" id="SSF56281">
    <property type="entry name" value="Metallo-hydrolase/oxidoreductase"/>
    <property type="match status" value="1"/>
</dbReference>
<evidence type="ECO:0000313" key="9">
    <source>
        <dbReference type="Proteomes" id="UP000054845"/>
    </source>
</evidence>
<sequence length="569" mass="62665">MKKALRKAPFYKVLEGMPLSVDGFRFGNIEGCKGWFLSHFHSDHYVGLSNSWTHGPIYCSAETASLVQSSLKVAAQLSTYLHCGDFRACPEHVRHPTIRRHRLDIIYLDTTYCNARYCFPPQPLVIDACGQLVANLAPNQAQGPDVDLTKQEEDWSRPYKSATALLKEEKQKVALKEEASARSAMGNWLGRRSPLDDSKVDGAQSAARSALPDATSMDTATAAEEAEAELWAAAHGDLDELIDGGFLDEVNALQDMDAQESQSPNEEVSEDNLHIQLSIKQELLESDAARPPLMERGTSNAVIKQEDAATDSGLESVPKPAQDAFAVLGAASKQEGTMTNYAASEALLKTRLAESSKTGRLLVVCGTYTIGKEKIVLAAARALRSKVYCSDPRKYAVYAQVDEPELHARLTRDPLAASVHVHGLSAVNGEALRALVASLRKMGGDFDRAVAFRPTGWTYKPPAGLDTTAPNLRRLIEYNQSKGFSARDLQPTRDSSRQYAIYGVPYSEHSSFFELTAFVLSIDYDRIIPTVNVGNPTSRAKMKKWFERWAQEKKRRGGQAVVGRADDYF</sequence>
<dbReference type="Gene3D" id="3.60.15.10">
    <property type="entry name" value="Ribonuclease Z/Hydroxyacylglutathione hydrolase-like"/>
    <property type="match status" value="2"/>
</dbReference>
<dbReference type="GO" id="GO:0005634">
    <property type="term" value="C:nucleus"/>
    <property type="evidence" value="ECO:0007669"/>
    <property type="project" value="UniProtKB-SubCell"/>
</dbReference>
<dbReference type="GO" id="GO:0006303">
    <property type="term" value="P:double-strand break repair via nonhomologous end joining"/>
    <property type="evidence" value="ECO:0007669"/>
    <property type="project" value="TreeGrafter"/>
</dbReference>
<dbReference type="InterPro" id="IPR036866">
    <property type="entry name" value="RibonucZ/Hydroxyglut_hydro"/>
</dbReference>
<keyword evidence="3" id="KW-0227">DNA damage</keyword>
<evidence type="ECO:0000256" key="4">
    <source>
        <dbReference type="ARBA" id="ARBA00023204"/>
    </source>
</evidence>
<dbReference type="PANTHER" id="PTHR23240">
    <property type="entry name" value="DNA CROSS-LINK REPAIR PROTEIN PSO2/SNM1-RELATED"/>
    <property type="match status" value="1"/>
</dbReference>
<dbReference type="Proteomes" id="UP000054845">
    <property type="component" value="Unassembled WGS sequence"/>
</dbReference>
<keyword evidence="4" id="KW-0234">DNA repair</keyword>
<protein>
    <submittedName>
        <fullName evidence="8">Predicted hydrolase involved in interstrand cross-link repair</fullName>
    </submittedName>
</protein>
<reference evidence="8 9" key="1">
    <citation type="submission" date="2014-09" db="EMBL/GenBank/DDBJ databases">
        <authorList>
            <person name="Magalhaes I.L.F."/>
            <person name="Oliveira U."/>
            <person name="Santos F.R."/>
            <person name="Vidigal T.H.D.A."/>
            <person name="Brescovit A.D."/>
            <person name="Santos A.J."/>
        </authorList>
    </citation>
    <scope>NUCLEOTIDE SEQUENCE [LARGE SCALE GENOMIC DNA]</scope>
</reference>
<dbReference type="STRING" id="401625.A0A0N7LB53"/>
<evidence type="ECO:0000256" key="1">
    <source>
        <dbReference type="ARBA" id="ARBA00004123"/>
    </source>
</evidence>
<comment type="similarity">
    <text evidence="2">Belongs to the DNA repair metallo-beta-lactamase (DRMBL) family.</text>
</comment>
<name>A0A0N7LB53_9BASI</name>
<dbReference type="GO" id="GO:0036297">
    <property type="term" value="P:interstrand cross-link repair"/>
    <property type="evidence" value="ECO:0007669"/>
    <property type="project" value="TreeGrafter"/>
</dbReference>
<keyword evidence="5" id="KW-0539">Nucleus</keyword>
<dbReference type="OrthoDB" id="262529at2759"/>
<comment type="subcellular location">
    <subcellularLocation>
        <location evidence="1">Nucleus</location>
    </subcellularLocation>
</comment>
<dbReference type="EMBL" id="CCYA01000270">
    <property type="protein sequence ID" value="CEH18426.1"/>
    <property type="molecule type" value="Genomic_DNA"/>
</dbReference>
<keyword evidence="9" id="KW-1185">Reference proteome</keyword>
<dbReference type="InterPro" id="IPR011084">
    <property type="entry name" value="DRMBL"/>
</dbReference>
<feature type="region of interest" description="Disordered" evidence="6">
    <location>
        <begin position="185"/>
        <end position="223"/>
    </location>
</feature>
<dbReference type="PANTHER" id="PTHR23240:SF6">
    <property type="entry name" value="DNA CROSS-LINK REPAIR 1A PROTEIN"/>
    <property type="match status" value="1"/>
</dbReference>
<proteinExistence type="inferred from homology"/>
<dbReference type="GO" id="GO:0035312">
    <property type="term" value="F:5'-3' DNA exonuclease activity"/>
    <property type="evidence" value="ECO:0007669"/>
    <property type="project" value="TreeGrafter"/>
</dbReference>
<dbReference type="GO" id="GO:0003684">
    <property type="term" value="F:damaged DNA binding"/>
    <property type="evidence" value="ECO:0007669"/>
    <property type="project" value="TreeGrafter"/>
</dbReference>
<dbReference type="Gene3D" id="3.40.50.12650">
    <property type="match status" value="1"/>
</dbReference>
<dbReference type="Pfam" id="PF07522">
    <property type="entry name" value="DRMBL"/>
    <property type="match status" value="1"/>
</dbReference>
<feature type="domain" description="DNA repair metallo-beta-lactamase" evidence="7">
    <location>
        <begin position="405"/>
        <end position="535"/>
    </location>
</feature>
<evidence type="ECO:0000313" key="8">
    <source>
        <dbReference type="EMBL" id="CEH18426.1"/>
    </source>
</evidence>
<accession>A0A0N7LB53</accession>
<evidence type="ECO:0000256" key="2">
    <source>
        <dbReference type="ARBA" id="ARBA00010304"/>
    </source>
</evidence>
<evidence type="ECO:0000256" key="3">
    <source>
        <dbReference type="ARBA" id="ARBA00022763"/>
    </source>
</evidence>
<dbReference type="FunFam" id="3.40.50.12650:FF:000007">
    <property type="entry name" value="DNA cross-link repair 1A protein, variant"/>
    <property type="match status" value="1"/>
</dbReference>